<evidence type="ECO:0000256" key="1">
    <source>
        <dbReference type="SAM" id="MobiDB-lite"/>
    </source>
</evidence>
<dbReference type="Proteomes" id="UP000652761">
    <property type="component" value="Unassembled WGS sequence"/>
</dbReference>
<dbReference type="AlphaFoldDB" id="A0A843UFQ2"/>
<sequence>MNSCDNESLPEESRESSRNTGATTRDQSLTTQAPTSWTSTRPGRNNQVSPRERPNNHVRSNVSPQARPPQTSTRSRVHKQNQPAPRTLYENEPTKGLHDTTAASFSLHDALPLHHEPPPLRQAQTAGGGEGELLLLEEEKEGEMPKEGEGAPKTRRGGASRYQP</sequence>
<accession>A0A843UFQ2</accession>
<organism evidence="2 3">
    <name type="scientific">Colocasia esculenta</name>
    <name type="common">Wild taro</name>
    <name type="synonym">Arum esculentum</name>
    <dbReference type="NCBI Taxonomy" id="4460"/>
    <lineage>
        <taxon>Eukaryota</taxon>
        <taxon>Viridiplantae</taxon>
        <taxon>Streptophyta</taxon>
        <taxon>Embryophyta</taxon>
        <taxon>Tracheophyta</taxon>
        <taxon>Spermatophyta</taxon>
        <taxon>Magnoliopsida</taxon>
        <taxon>Liliopsida</taxon>
        <taxon>Araceae</taxon>
        <taxon>Aroideae</taxon>
        <taxon>Colocasieae</taxon>
        <taxon>Colocasia</taxon>
    </lineage>
</organism>
<keyword evidence="3" id="KW-1185">Reference proteome</keyword>
<evidence type="ECO:0000313" key="3">
    <source>
        <dbReference type="Proteomes" id="UP000652761"/>
    </source>
</evidence>
<gene>
    <name evidence="2" type="ORF">Taro_014753</name>
</gene>
<comment type="caution">
    <text evidence="2">The sequence shown here is derived from an EMBL/GenBank/DDBJ whole genome shotgun (WGS) entry which is preliminary data.</text>
</comment>
<protein>
    <submittedName>
        <fullName evidence="2">Uncharacterized protein</fullName>
    </submittedName>
</protein>
<proteinExistence type="predicted"/>
<feature type="compositionally biased region" description="Polar residues" evidence="1">
    <location>
        <begin position="19"/>
        <end position="49"/>
    </location>
</feature>
<evidence type="ECO:0000313" key="2">
    <source>
        <dbReference type="EMBL" id="MQL82285.1"/>
    </source>
</evidence>
<feature type="compositionally biased region" description="Basic and acidic residues" evidence="1">
    <location>
        <begin position="142"/>
        <end position="152"/>
    </location>
</feature>
<dbReference type="EMBL" id="NMUH01000622">
    <property type="protein sequence ID" value="MQL82285.1"/>
    <property type="molecule type" value="Genomic_DNA"/>
</dbReference>
<reference evidence="2" key="1">
    <citation type="submission" date="2017-07" db="EMBL/GenBank/DDBJ databases">
        <title>Taro Niue Genome Assembly and Annotation.</title>
        <authorList>
            <person name="Atibalentja N."/>
            <person name="Keating K."/>
            <person name="Fields C.J."/>
        </authorList>
    </citation>
    <scope>NUCLEOTIDE SEQUENCE</scope>
    <source>
        <strain evidence="2">Niue_2</strain>
        <tissue evidence="2">Leaf</tissue>
    </source>
</reference>
<feature type="compositionally biased region" description="Polar residues" evidence="1">
    <location>
        <begin position="57"/>
        <end position="84"/>
    </location>
</feature>
<feature type="region of interest" description="Disordered" evidence="1">
    <location>
        <begin position="1"/>
        <end position="164"/>
    </location>
</feature>
<name>A0A843UFQ2_COLES</name>